<proteinExistence type="predicted"/>
<comment type="caution">
    <text evidence="1">The sequence shown here is derived from an EMBL/GenBank/DDBJ whole genome shotgun (WGS) entry which is preliminary data.</text>
</comment>
<reference evidence="1" key="1">
    <citation type="journal article" date="2015" name="Nature">
        <title>Complex archaea that bridge the gap between prokaryotes and eukaryotes.</title>
        <authorList>
            <person name="Spang A."/>
            <person name="Saw J.H."/>
            <person name="Jorgensen S.L."/>
            <person name="Zaremba-Niedzwiedzka K."/>
            <person name="Martijn J."/>
            <person name="Lind A.E."/>
            <person name="van Eijk R."/>
            <person name="Schleper C."/>
            <person name="Guy L."/>
            <person name="Ettema T.J."/>
        </authorList>
    </citation>
    <scope>NUCLEOTIDE SEQUENCE</scope>
</reference>
<protein>
    <submittedName>
        <fullName evidence="1">Uncharacterized protein</fullName>
    </submittedName>
</protein>
<sequence length="36" mass="3826">MVSVVAAGYAARKHSEYDEQVSVVAHKANLLGPQLS</sequence>
<dbReference type="EMBL" id="LAZR01000172">
    <property type="protein sequence ID" value="KKN84299.1"/>
    <property type="molecule type" value="Genomic_DNA"/>
</dbReference>
<dbReference type="AlphaFoldDB" id="A0A0F9TYD7"/>
<organism evidence="1">
    <name type="scientific">marine sediment metagenome</name>
    <dbReference type="NCBI Taxonomy" id="412755"/>
    <lineage>
        <taxon>unclassified sequences</taxon>
        <taxon>metagenomes</taxon>
        <taxon>ecological metagenomes</taxon>
    </lineage>
</organism>
<gene>
    <name evidence="1" type="ORF">LCGC14_0289610</name>
</gene>
<evidence type="ECO:0000313" key="1">
    <source>
        <dbReference type="EMBL" id="KKN84299.1"/>
    </source>
</evidence>
<accession>A0A0F9TYD7</accession>
<name>A0A0F9TYD7_9ZZZZ</name>